<comment type="caution">
    <text evidence="1">The sequence shown here is derived from an EMBL/GenBank/DDBJ whole genome shotgun (WGS) entry which is preliminary data.</text>
</comment>
<name>A0A3M7Q3S5_BRAPC</name>
<reference evidence="1 2" key="1">
    <citation type="journal article" date="2018" name="Sci. Rep.">
        <title>Genomic signatures of local adaptation to the degree of environmental predictability in rotifers.</title>
        <authorList>
            <person name="Franch-Gras L."/>
            <person name="Hahn C."/>
            <person name="Garcia-Roger E.M."/>
            <person name="Carmona M.J."/>
            <person name="Serra M."/>
            <person name="Gomez A."/>
        </authorList>
    </citation>
    <scope>NUCLEOTIDE SEQUENCE [LARGE SCALE GENOMIC DNA]</scope>
    <source>
        <strain evidence="1">HYR1</strain>
    </source>
</reference>
<evidence type="ECO:0000313" key="1">
    <source>
        <dbReference type="EMBL" id="RNA05884.1"/>
    </source>
</evidence>
<dbReference type="Proteomes" id="UP000276133">
    <property type="component" value="Unassembled WGS sequence"/>
</dbReference>
<proteinExistence type="predicted"/>
<gene>
    <name evidence="1" type="ORF">BpHYR1_038091</name>
</gene>
<keyword evidence="2" id="KW-1185">Reference proteome</keyword>
<dbReference type="EMBL" id="REGN01007563">
    <property type="protein sequence ID" value="RNA05884.1"/>
    <property type="molecule type" value="Genomic_DNA"/>
</dbReference>
<sequence length="100" mass="11897">MKFSNGSILIHINLQINRIFFTIRTRTIINTNHFSLELLIVTHKQISKQNKLAENDICPQYSLKNFFVIFFDFKNGTKKLKENWNTKKKQIVNHYLVVTI</sequence>
<organism evidence="1 2">
    <name type="scientific">Brachionus plicatilis</name>
    <name type="common">Marine rotifer</name>
    <name type="synonym">Brachionus muelleri</name>
    <dbReference type="NCBI Taxonomy" id="10195"/>
    <lineage>
        <taxon>Eukaryota</taxon>
        <taxon>Metazoa</taxon>
        <taxon>Spiralia</taxon>
        <taxon>Gnathifera</taxon>
        <taxon>Rotifera</taxon>
        <taxon>Eurotatoria</taxon>
        <taxon>Monogononta</taxon>
        <taxon>Pseudotrocha</taxon>
        <taxon>Ploima</taxon>
        <taxon>Brachionidae</taxon>
        <taxon>Brachionus</taxon>
    </lineage>
</organism>
<protein>
    <submittedName>
        <fullName evidence="1">Uncharacterized protein</fullName>
    </submittedName>
</protein>
<evidence type="ECO:0000313" key="2">
    <source>
        <dbReference type="Proteomes" id="UP000276133"/>
    </source>
</evidence>
<dbReference type="AlphaFoldDB" id="A0A3M7Q3S5"/>
<accession>A0A3M7Q3S5</accession>